<protein>
    <submittedName>
        <fullName evidence="2">Chromosome segregation protein</fullName>
    </submittedName>
</protein>
<dbReference type="SUPFAM" id="SSF52540">
    <property type="entry name" value="P-loop containing nucleoside triphosphate hydrolases"/>
    <property type="match status" value="1"/>
</dbReference>
<dbReference type="Proteomes" id="UP000095591">
    <property type="component" value="Unassembled WGS sequence"/>
</dbReference>
<name>A0A173VAX4_PARDI</name>
<keyword evidence="1" id="KW-0175">Coiled coil</keyword>
<proteinExistence type="predicted"/>
<evidence type="ECO:0000313" key="3">
    <source>
        <dbReference type="Proteomes" id="UP000095591"/>
    </source>
</evidence>
<dbReference type="PANTHER" id="PTHR32114">
    <property type="entry name" value="ABC TRANSPORTER ABCH.3"/>
    <property type="match status" value="1"/>
</dbReference>
<dbReference type="Gene3D" id="1.20.5.50">
    <property type="match status" value="1"/>
</dbReference>
<dbReference type="RefSeq" id="WP_057319611.1">
    <property type="nucleotide sequence ID" value="NZ_CYXP01000006.1"/>
</dbReference>
<accession>A0A173VAX4</accession>
<dbReference type="Gene3D" id="3.40.50.300">
    <property type="entry name" value="P-loop containing nucleotide triphosphate hydrolases"/>
    <property type="match status" value="2"/>
</dbReference>
<feature type="coiled-coil region" evidence="1">
    <location>
        <begin position="317"/>
        <end position="351"/>
    </location>
</feature>
<evidence type="ECO:0000256" key="1">
    <source>
        <dbReference type="SAM" id="Coils"/>
    </source>
</evidence>
<feature type="coiled-coil region" evidence="1">
    <location>
        <begin position="558"/>
        <end position="611"/>
    </location>
</feature>
<sequence length="777" mass="88728">MWRINKIQIKNICTLKDVEYSFNQGVTTLVFGHNLDNEGQKNNGSGKSALTEAIVFGLTGSPLRQVKNDELINNEEKSAYIKICLDNTSDNTELEIDRTIYKKGSPEIVITMYRNGEIIDDGSTFKSGVDEYNKYILELLGLTKEDIYNSYVLSKHKYQDFLSASDKDKKEIINRFSNGNLVDQSIAAVQNDKRPLEDELNKSKLELSNNDGRISAIEEQIETEMDNSETRRLSKIQRIKNTREQISKYLRSIDESKIEKEQNEERLDKMKQANEVLNEIDQESDNKSIDQILDEINNRFLNLGVIQYDISDISKSREDLMTRINQQKDLLDKLSADLNERETELNTAKEIENKCLENYRNGQSEYDKFCKEIESRIGKCESERKEFGDQILVMRNTVRSNASTIADLEAKISGAIECPHCGKHFILGDKDFDIEKAKEDIQQYKKSTQSCKDKISLNEKELDRIEEKIDEMNKLKLKQKGLLNDMEREIKDANMVVFSKVNEIQVINSNINKAKRLIRDLEERINHIVNDLFNDLFDKVEISFKRLSSAIKVASESISSLEGAIKVNEELISKLESETDESVIVSLQTSLKEYKKKRALIYKKHNELEDRIKTLNTQEARFIAFKTYLANSKVEALNEITNGFLEQIGSDLRVRFDGYTMLKSGKIRDKISVSLLRDGIDAGSFSKFSEGEKARIQLATILAMNTLTNNNADLNKGLDILVLDEILAAVDEEGLTFILESLNKLKITSLVVSHGKTAESYPYKLVITKQNGISTIG</sequence>
<dbReference type="SUPFAM" id="SSF58010">
    <property type="entry name" value="Fibrinogen coiled-coil and central regions"/>
    <property type="match status" value="1"/>
</dbReference>
<reference evidence="2 3" key="1">
    <citation type="submission" date="2015-09" db="EMBL/GenBank/DDBJ databases">
        <authorList>
            <consortium name="Pathogen Informatics"/>
        </authorList>
    </citation>
    <scope>NUCLEOTIDE SEQUENCE [LARGE SCALE GENOMIC DNA]</scope>
    <source>
        <strain evidence="2 3">2789STDY5608872</strain>
    </source>
</reference>
<dbReference type="GO" id="GO:0016887">
    <property type="term" value="F:ATP hydrolysis activity"/>
    <property type="evidence" value="ECO:0007669"/>
    <property type="project" value="InterPro"/>
</dbReference>
<dbReference type="InterPro" id="IPR027417">
    <property type="entry name" value="P-loop_NTPase"/>
</dbReference>
<evidence type="ECO:0000313" key="2">
    <source>
        <dbReference type="EMBL" id="CUN23048.1"/>
    </source>
</evidence>
<dbReference type="EMBL" id="CYXP01000006">
    <property type="protein sequence ID" value="CUN23048.1"/>
    <property type="molecule type" value="Genomic_DNA"/>
</dbReference>
<dbReference type="GO" id="GO:0006302">
    <property type="term" value="P:double-strand break repair"/>
    <property type="evidence" value="ECO:0007669"/>
    <property type="project" value="InterPro"/>
</dbReference>
<organism evidence="2 3">
    <name type="scientific">Parabacteroides distasonis</name>
    <dbReference type="NCBI Taxonomy" id="823"/>
    <lineage>
        <taxon>Bacteria</taxon>
        <taxon>Pseudomonadati</taxon>
        <taxon>Bacteroidota</taxon>
        <taxon>Bacteroidia</taxon>
        <taxon>Bacteroidales</taxon>
        <taxon>Tannerellaceae</taxon>
        <taxon>Parabacteroides</taxon>
    </lineage>
</organism>
<dbReference type="AlphaFoldDB" id="A0A173VAX4"/>
<feature type="coiled-coil region" evidence="1">
    <location>
        <begin position="239"/>
        <end position="283"/>
    </location>
</feature>
<gene>
    <name evidence="2" type="ORF">ERS852429_02716</name>
</gene>
<dbReference type="PANTHER" id="PTHR32114:SF2">
    <property type="entry name" value="ABC TRANSPORTER ABCH.3"/>
    <property type="match status" value="1"/>
</dbReference>
<feature type="coiled-coil region" evidence="1">
    <location>
        <begin position="434"/>
        <end position="531"/>
    </location>
</feature>